<proteinExistence type="predicted"/>
<sequence>SSMKRSVAKLPLIGLISKCLGCIYVQRESKSSDFKGVSGA</sequence>
<reference evidence="1 2" key="1">
    <citation type="journal article" date="2018" name="Front. Plant Sci.">
        <title>Red Clover (Trifolium pratense) and Zigzag Clover (T. medium) - A Picture of Genomic Similarities and Differences.</title>
        <authorList>
            <person name="Dluhosova J."/>
            <person name="Istvanek J."/>
            <person name="Nedelnik J."/>
            <person name="Repkova J."/>
        </authorList>
    </citation>
    <scope>NUCLEOTIDE SEQUENCE [LARGE SCALE GENOMIC DNA]</scope>
    <source>
        <strain evidence="2">cv. 10/8</strain>
        <tissue evidence="1">Leaf</tissue>
    </source>
</reference>
<evidence type="ECO:0000313" key="2">
    <source>
        <dbReference type="Proteomes" id="UP000265520"/>
    </source>
</evidence>
<dbReference type="Proteomes" id="UP000265520">
    <property type="component" value="Unassembled WGS sequence"/>
</dbReference>
<keyword evidence="2" id="KW-1185">Reference proteome</keyword>
<keyword evidence="1" id="KW-0808">Transferase</keyword>
<dbReference type="AlphaFoldDB" id="A0A392RS31"/>
<evidence type="ECO:0000313" key="1">
    <source>
        <dbReference type="EMBL" id="MCI38366.1"/>
    </source>
</evidence>
<organism evidence="1 2">
    <name type="scientific">Trifolium medium</name>
    <dbReference type="NCBI Taxonomy" id="97028"/>
    <lineage>
        <taxon>Eukaryota</taxon>
        <taxon>Viridiplantae</taxon>
        <taxon>Streptophyta</taxon>
        <taxon>Embryophyta</taxon>
        <taxon>Tracheophyta</taxon>
        <taxon>Spermatophyta</taxon>
        <taxon>Magnoliopsida</taxon>
        <taxon>eudicotyledons</taxon>
        <taxon>Gunneridae</taxon>
        <taxon>Pentapetalae</taxon>
        <taxon>rosids</taxon>
        <taxon>fabids</taxon>
        <taxon>Fabales</taxon>
        <taxon>Fabaceae</taxon>
        <taxon>Papilionoideae</taxon>
        <taxon>50 kb inversion clade</taxon>
        <taxon>NPAAA clade</taxon>
        <taxon>Hologalegina</taxon>
        <taxon>IRL clade</taxon>
        <taxon>Trifolieae</taxon>
        <taxon>Trifolium</taxon>
    </lineage>
</organism>
<dbReference type="EMBL" id="LXQA010254910">
    <property type="protein sequence ID" value="MCI38366.1"/>
    <property type="molecule type" value="Genomic_DNA"/>
</dbReference>
<accession>A0A392RS31</accession>
<name>A0A392RS31_9FABA</name>
<keyword evidence="1" id="KW-0012">Acyltransferase</keyword>
<comment type="caution">
    <text evidence="1">The sequence shown here is derived from an EMBL/GenBank/DDBJ whole genome shotgun (WGS) entry which is preliminary data.</text>
</comment>
<feature type="non-terminal residue" evidence="1">
    <location>
        <position position="1"/>
    </location>
</feature>
<dbReference type="GO" id="GO:0016746">
    <property type="term" value="F:acyltransferase activity"/>
    <property type="evidence" value="ECO:0007669"/>
    <property type="project" value="UniProtKB-KW"/>
</dbReference>
<protein>
    <submittedName>
        <fullName evidence="1">Lysophospholipid acyltransferase LPEAT1-like</fullName>
    </submittedName>
</protein>